<feature type="transmembrane region" description="Helical" evidence="7">
    <location>
        <begin position="111"/>
        <end position="131"/>
    </location>
</feature>
<keyword evidence="6 7" id="KW-0472">Membrane</keyword>
<dbReference type="InterPro" id="IPR027469">
    <property type="entry name" value="Cation_efflux_TMD_sf"/>
</dbReference>
<keyword evidence="3" id="KW-0813">Transport</keyword>
<dbReference type="AlphaFoldDB" id="A0A840MJR4"/>
<dbReference type="Pfam" id="PF16916">
    <property type="entry name" value="ZT_dimer"/>
    <property type="match status" value="1"/>
</dbReference>
<feature type="transmembrane region" description="Helical" evidence="7">
    <location>
        <begin position="151"/>
        <end position="171"/>
    </location>
</feature>
<dbReference type="SUPFAM" id="SSF161111">
    <property type="entry name" value="Cation efflux protein transmembrane domain-like"/>
    <property type="match status" value="1"/>
</dbReference>
<dbReference type="GO" id="GO:0015341">
    <property type="term" value="F:zinc efflux antiporter activity"/>
    <property type="evidence" value="ECO:0007669"/>
    <property type="project" value="TreeGrafter"/>
</dbReference>
<dbReference type="Gene3D" id="3.30.70.1350">
    <property type="entry name" value="Cation efflux protein, cytoplasmic domain"/>
    <property type="match status" value="1"/>
</dbReference>
<dbReference type="InterPro" id="IPR058533">
    <property type="entry name" value="Cation_efflux_TM"/>
</dbReference>
<sequence>MTLTAPQRMALLSIFAALLTLALKFAAYFATGSVSLYSDAMESFVNLAAAIVALIVLTVVATPADEGHPYGHDKAEYFSSGVEGGLILLAALTIIYEAVKRLWHPEPVNDLGVGLLLSLVASGVNGGVAWLLMRAAKRHDSITLEADAHHLLTDVWTSAGVVAGLAVLLFAPPSWVILDPIIAILVALNIVMTGVDLLRRSLDGLMDATLPPDDLAAIQQVFLSNKPPQATIADLKTRKAGAQRFIEFKLRVPGDITVDAAHTWCDALEQALERQLSRSTVTIHVEPAGNQLDGQG</sequence>
<keyword evidence="5 7" id="KW-1133">Transmembrane helix</keyword>
<dbReference type="RefSeq" id="WP_246490786.1">
    <property type="nucleotide sequence ID" value="NZ_JACHHY010000001.1"/>
</dbReference>
<dbReference type="GO" id="GO:0015093">
    <property type="term" value="F:ferrous iron transmembrane transporter activity"/>
    <property type="evidence" value="ECO:0007669"/>
    <property type="project" value="TreeGrafter"/>
</dbReference>
<feature type="domain" description="Cation efflux protein transmembrane" evidence="8">
    <location>
        <begin position="11"/>
        <end position="206"/>
    </location>
</feature>
<proteinExistence type="inferred from homology"/>
<dbReference type="PANTHER" id="PTHR43840">
    <property type="entry name" value="MITOCHONDRIAL METAL TRANSPORTER 1-RELATED"/>
    <property type="match status" value="1"/>
</dbReference>
<evidence type="ECO:0000313" key="11">
    <source>
        <dbReference type="Proteomes" id="UP000575898"/>
    </source>
</evidence>
<keyword evidence="11" id="KW-1185">Reference proteome</keyword>
<evidence type="ECO:0000256" key="2">
    <source>
        <dbReference type="ARBA" id="ARBA00008114"/>
    </source>
</evidence>
<comment type="caution">
    <text evidence="10">The sequence shown here is derived from an EMBL/GenBank/DDBJ whole genome shotgun (WGS) entry which is preliminary data.</text>
</comment>
<evidence type="ECO:0000313" key="10">
    <source>
        <dbReference type="EMBL" id="MBB5016806.1"/>
    </source>
</evidence>
<feature type="transmembrane region" description="Helical" evidence="7">
    <location>
        <begin position="77"/>
        <end position="99"/>
    </location>
</feature>
<evidence type="ECO:0000256" key="1">
    <source>
        <dbReference type="ARBA" id="ARBA00004141"/>
    </source>
</evidence>
<gene>
    <name evidence="10" type="ORF">HNQ59_000068</name>
</gene>
<evidence type="ECO:0000256" key="5">
    <source>
        <dbReference type="ARBA" id="ARBA00022989"/>
    </source>
</evidence>
<evidence type="ECO:0000256" key="4">
    <source>
        <dbReference type="ARBA" id="ARBA00022692"/>
    </source>
</evidence>
<comment type="subcellular location">
    <subcellularLocation>
        <location evidence="1">Membrane</location>
        <topology evidence="1">Multi-pass membrane protein</topology>
    </subcellularLocation>
</comment>
<evidence type="ECO:0000259" key="8">
    <source>
        <dbReference type="Pfam" id="PF01545"/>
    </source>
</evidence>
<dbReference type="InterPro" id="IPR027470">
    <property type="entry name" value="Cation_efflux_CTD"/>
</dbReference>
<dbReference type="EMBL" id="JACHHY010000001">
    <property type="protein sequence ID" value="MBB5016806.1"/>
    <property type="molecule type" value="Genomic_DNA"/>
</dbReference>
<evidence type="ECO:0000259" key="9">
    <source>
        <dbReference type="Pfam" id="PF16916"/>
    </source>
</evidence>
<dbReference type="PANTHER" id="PTHR43840:SF15">
    <property type="entry name" value="MITOCHONDRIAL METAL TRANSPORTER 1-RELATED"/>
    <property type="match status" value="1"/>
</dbReference>
<dbReference type="InterPro" id="IPR036837">
    <property type="entry name" value="Cation_efflux_CTD_sf"/>
</dbReference>
<dbReference type="NCBIfam" id="TIGR01297">
    <property type="entry name" value="CDF"/>
    <property type="match status" value="1"/>
</dbReference>
<dbReference type="SUPFAM" id="SSF160240">
    <property type="entry name" value="Cation efflux protein cytoplasmic domain-like"/>
    <property type="match status" value="1"/>
</dbReference>
<dbReference type="GO" id="GO:0005886">
    <property type="term" value="C:plasma membrane"/>
    <property type="evidence" value="ECO:0007669"/>
    <property type="project" value="TreeGrafter"/>
</dbReference>
<name>A0A840MJR4_9PROT</name>
<feature type="transmembrane region" description="Helical" evidence="7">
    <location>
        <begin position="177"/>
        <end position="198"/>
    </location>
</feature>
<feature type="transmembrane region" description="Helical" evidence="7">
    <location>
        <begin position="45"/>
        <end position="65"/>
    </location>
</feature>
<organism evidence="10 11">
    <name type="scientific">Chitinivorax tropicus</name>
    <dbReference type="NCBI Taxonomy" id="714531"/>
    <lineage>
        <taxon>Bacteria</taxon>
        <taxon>Pseudomonadati</taxon>
        <taxon>Pseudomonadota</taxon>
        <taxon>Betaproteobacteria</taxon>
        <taxon>Chitinivorax</taxon>
    </lineage>
</organism>
<dbReference type="Proteomes" id="UP000575898">
    <property type="component" value="Unassembled WGS sequence"/>
</dbReference>
<accession>A0A840MJR4</accession>
<dbReference type="Pfam" id="PF01545">
    <property type="entry name" value="Cation_efflux"/>
    <property type="match status" value="1"/>
</dbReference>
<keyword evidence="4 7" id="KW-0812">Transmembrane</keyword>
<dbReference type="Gene3D" id="1.20.1510.10">
    <property type="entry name" value="Cation efflux protein transmembrane domain"/>
    <property type="match status" value="1"/>
</dbReference>
<dbReference type="InterPro" id="IPR050291">
    <property type="entry name" value="CDF_Transporter"/>
</dbReference>
<evidence type="ECO:0000256" key="6">
    <source>
        <dbReference type="ARBA" id="ARBA00023136"/>
    </source>
</evidence>
<comment type="similarity">
    <text evidence="2">Belongs to the cation diffusion facilitator (CDF) transporter (TC 2.A.4) family.</text>
</comment>
<reference evidence="10 11" key="1">
    <citation type="submission" date="2020-08" db="EMBL/GenBank/DDBJ databases">
        <title>Genomic Encyclopedia of Type Strains, Phase IV (KMG-IV): sequencing the most valuable type-strain genomes for metagenomic binning, comparative biology and taxonomic classification.</title>
        <authorList>
            <person name="Goeker M."/>
        </authorList>
    </citation>
    <scope>NUCLEOTIDE SEQUENCE [LARGE SCALE GENOMIC DNA]</scope>
    <source>
        <strain evidence="10 11">DSM 27165</strain>
    </source>
</reference>
<dbReference type="GO" id="GO:0015086">
    <property type="term" value="F:cadmium ion transmembrane transporter activity"/>
    <property type="evidence" value="ECO:0007669"/>
    <property type="project" value="TreeGrafter"/>
</dbReference>
<feature type="domain" description="Cation efflux protein cytoplasmic" evidence="9">
    <location>
        <begin position="210"/>
        <end position="287"/>
    </location>
</feature>
<evidence type="ECO:0000256" key="3">
    <source>
        <dbReference type="ARBA" id="ARBA00022448"/>
    </source>
</evidence>
<dbReference type="GO" id="GO:0006882">
    <property type="term" value="P:intracellular zinc ion homeostasis"/>
    <property type="evidence" value="ECO:0007669"/>
    <property type="project" value="TreeGrafter"/>
</dbReference>
<dbReference type="InterPro" id="IPR002524">
    <property type="entry name" value="Cation_efflux"/>
</dbReference>
<protein>
    <submittedName>
        <fullName evidence="10">Cation diffusion facilitator family transporter</fullName>
    </submittedName>
</protein>
<evidence type="ECO:0000256" key="7">
    <source>
        <dbReference type="SAM" id="Phobius"/>
    </source>
</evidence>